<dbReference type="RefSeq" id="WP_087425892.1">
    <property type="nucleotide sequence ID" value="NZ_CAMMFP010000011.1"/>
</dbReference>
<gene>
    <name evidence="3" type="ORF">B5F97_07150</name>
</gene>
<evidence type="ECO:0000313" key="3">
    <source>
        <dbReference type="EMBL" id="OUO01425.1"/>
    </source>
</evidence>
<feature type="domain" description="DUF4923" evidence="2">
    <location>
        <begin position="25"/>
        <end position="197"/>
    </location>
</feature>
<name>A0A1Y3YU89_9BACE</name>
<feature type="chain" id="PRO_5012576438" evidence="1">
    <location>
        <begin position="23"/>
        <end position="198"/>
    </location>
</feature>
<dbReference type="InterPro" id="IPR032575">
    <property type="entry name" value="DUF4923"/>
</dbReference>
<protein>
    <submittedName>
        <fullName evidence="3">DUF4923 domain-containing protein</fullName>
    </submittedName>
</protein>
<evidence type="ECO:0000313" key="4">
    <source>
        <dbReference type="Proteomes" id="UP000195386"/>
    </source>
</evidence>
<dbReference type="Pfam" id="PF16270">
    <property type="entry name" value="DUF4923"/>
    <property type="match status" value="1"/>
</dbReference>
<comment type="caution">
    <text evidence="3">The sequence shown here is derived from an EMBL/GenBank/DDBJ whole genome shotgun (WGS) entry which is preliminary data.</text>
</comment>
<sequence length="198" mass="21428">MKRFVFWHIFVAALLMASNSRAQSLKNLLNKENIEKVVNAVTGKSTASMEGTWIYTGSAIEFESDNLLQKAGGSVAAGAAESKLNEQLAKVGIKEGQMSFTFNADSTFTAKVGAKSIKGTYSYDTSTQHANLKFMKLIPLSAKVNCTSANMDLLFNSDKLLKLITLISSKSNNTTLKTIGSLANSYDGMMLGFALKKE</sequence>
<evidence type="ECO:0000259" key="2">
    <source>
        <dbReference type="Pfam" id="PF16270"/>
    </source>
</evidence>
<accession>A0A1Y3YU89</accession>
<dbReference type="AlphaFoldDB" id="A0A1Y3YU89"/>
<feature type="signal peptide" evidence="1">
    <location>
        <begin position="1"/>
        <end position="22"/>
    </location>
</feature>
<dbReference type="EMBL" id="NFII01000005">
    <property type="protein sequence ID" value="OUO01425.1"/>
    <property type="molecule type" value="Genomic_DNA"/>
</dbReference>
<keyword evidence="1" id="KW-0732">Signal</keyword>
<reference evidence="4" key="1">
    <citation type="submission" date="2017-04" db="EMBL/GenBank/DDBJ databases">
        <title>Function of individual gut microbiota members based on whole genome sequencing of pure cultures obtained from chicken caecum.</title>
        <authorList>
            <person name="Medvecky M."/>
            <person name="Cejkova D."/>
            <person name="Polansky O."/>
            <person name="Karasova D."/>
            <person name="Kubasova T."/>
            <person name="Cizek A."/>
            <person name="Rychlik I."/>
        </authorList>
    </citation>
    <scope>NUCLEOTIDE SEQUENCE [LARGE SCALE GENOMIC DNA]</scope>
    <source>
        <strain evidence="4">An43</strain>
    </source>
</reference>
<dbReference type="Proteomes" id="UP000195386">
    <property type="component" value="Unassembled WGS sequence"/>
</dbReference>
<organism evidence="3 4">
    <name type="scientific">Bacteroides clarus</name>
    <dbReference type="NCBI Taxonomy" id="626929"/>
    <lineage>
        <taxon>Bacteria</taxon>
        <taxon>Pseudomonadati</taxon>
        <taxon>Bacteroidota</taxon>
        <taxon>Bacteroidia</taxon>
        <taxon>Bacteroidales</taxon>
        <taxon>Bacteroidaceae</taxon>
        <taxon>Bacteroides</taxon>
    </lineage>
</organism>
<evidence type="ECO:0000256" key="1">
    <source>
        <dbReference type="SAM" id="SignalP"/>
    </source>
</evidence>
<proteinExistence type="predicted"/>